<evidence type="ECO:0000256" key="2">
    <source>
        <dbReference type="ARBA" id="ARBA00022737"/>
    </source>
</evidence>
<evidence type="ECO:0000313" key="4">
    <source>
        <dbReference type="EMBL" id="ELA42639.1"/>
    </source>
</evidence>
<evidence type="ECO:0000256" key="1">
    <source>
        <dbReference type="ARBA" id="ARBA00022614"/>
    </source>
</evidence>
<dbReference type="HOGENOM" id="CLU_1009023_0_0_1"/>
<gene>
    <name evidence="4" type="ORF">VICG_00391</name>
</gene>
<dbReference type="RefSeq" id="XP_007603844.1">
    <property type="nucleotide sequence ID" value="XM_007603782.1"/>
</dbReference>
<dbReference type="GeneID" id="19881109"/>
<dbReference type="Proteomes" id="UP000011082">
    <property type="component" value="Unassembled WGS sequence"/>
</dbReference>
<evidence type="ECO:0008006" key="6">
    <source>
        <dbReference type="Google" id="ProtNLM"/>
    </source>
</evidence>
<accession>L2GPX1</accession>
<evidence type="ECO:0000313" key="5">
    <source>
        <dbReference type="Proteomes" id="UP000011082"/>
    </source>
</evidence>
<dbReference type="OrthoDB" id="266138at2759"/>
<reference evidence="5" key="1">
    <citation type="submission" date="2011-05" db="EMBL/GenBank/DDBJ databases">
        <title>The genome sequence of Vittaforma corneae strain ATCC 50505.</title>
        <authorList>
            <consortium name="The Broad Institute Genome Sequencing Platform"/>
            <person name="Cuomo C."/>
            <person name="Didier E."/>
            <person name="Bowers L."/>
            <person name="Young S.K."/>
            <person name="Zeng Q."/>
            <person name="Gargeya S."/>
            <person name="Fitzgerald M."/>
            <person name="Haas B."/>
            <person name="Abouelleil A."/>
            <person name="Alvarado L."/>
            <person name="Arachchi H.M."/>
            <person name="Berlin A."/>
            <person name="Chapman S.B."/>
            <person name="Gearin G."/>
            <person name="Goldberg J."/>
            <person name="Griggs A."/>
            <person name="Gujja S."/>
            <person name="Hansen M."/>
            <person name="Heiman D."/>
            <person name="Howarth C."/>
            <person name="Larimer J."/>
            <person name="Lui A."/>
            <person name="MacDonald P.J.P."/>
            <person name="McCowen C."/>
            <person name="Montmayeur A."/>
            <person name="Murphy C."/>
            <person name="Neiman D."/>
            <person name="Pearson M."/>
            <person name="Priest M."/>
            <person name="Roberts A."/>
            <person name="Saif S."/>
            <person name="Shea T."/>
            <person name="Sisk P."/>
            <person name="Stolte C."/>
            <person name="Sykes S."/>
            <person name="Wortman J."/>
            <person name="Nusbaum C."/>
            <person name="Birren B."/>
        </authorList>
    </citation>
    <scope>NUCLEOTIDE SEQUENCE [LARGE SCALE GENOMIC DNA]</scope>
    <source>
        <strain evidence="5">ATCC 50505</strain>
    </source>
</reference>
<dbReference type="InterPro" id="IPR001611">
    <property type="entry name" value="Leu-rich_rpt"/>
</dbReference>
<dbReference type="InParanoid" id="L2GPX1"/>
<keyword evidence="1" id="KW-0433">Leucine-rich repeat</keyword>
<dbReference type="InterPro" id="IPR025875">
    <property type="entry name" value="Leu-rich_rpt_4"/>
</dbReference>
<dbReference type="InterPro" id="IPR032675">
    <property type="entry name" value="LRR_dom_sf"/>
</dbReference>
<dbReference type="VEuPathDB" id="MicrosporidiaDB:VICG_00391"/>
<dbReference type="AlphaFoldDB" id="L2GPX1"/>
<evidence type="ECO:0000256" key="3">
    <source>
        <dbReference type="SAM" id="MobiDB-lite"/>
    </source>
</evidence>
<dbReference type="PROSITE" id="PS51450">
    <property type="entry name" value="LRR"/>
    <property type="match status" value="1"/>
</dbReference>
<protein>
    <recommendedName>
        <fullName evidence="6">U2A'/phosphoprotein 32 family A C-terminal domain-containing protein</fullName>
    </recommendedName>
</protein>
<dbReference type="SUPFAM" id="SSF52075">
    <property type="entry name" value="Outer arm dynein light chain 1"/>
    <property type="match status" value="1"/>
</dbReference>
<proteinExistence type="predicted"/>
<dbReference type="Gene3D" id="3.80.10.10">
    <property type="entry name" value="Ribonuclease Inhibitor"/>
    <property type="match status" value="1"/>
</dbReference>
<keyword evidence="5" id="KW-1185">Reference proteome</keyword>
<name>L2GPX1_VITCO</name>
<dbReference type="PANTHER" id="PTHR24366">
    <property type="entry name" value="IG(IMMUNOGLOBULIN) AND LRR(LEUCINE RICH REPEAT) DOMAINS"/>
    <property type="match status" value="1"/>
</dbReference>
<dbReference type="Pfam" id="PF12799">
    <property type="entry name" value="LRR_4"/>
    <property type="match status" value="1"/>
</dbReference>
<keyword evidence="2" id="KW-0677">Repeat</keyword>
<sequence length="276" mass="31156">MSDSFHTPSKIVPSLIEDEDGTFTEFINRSATNRMIDAHLEASGSINLPEYQTHKYKIRELIALCIFNGSSANLLSTVSPRVSEKFKKMNLTLPRKPSLSGVFEIVNLSNLRFKHVPLASLKFLNDHFRMKILNLSSTNVNVAQLNGANLNNVEALFLENIGLTTFPRLLSFSILRVLDLSNNNITKLEPEGYFDKKAKKYGELPHLEFLYLYNNPIKRTDISSEFARIFVYDADIILDESSLSISELRLNKRGGSRKRPIGLVSEDEDQPSGTNT</sequence>
<organism evidence="4 5">
    <name type="scientific">Vittaforma corneae (strain ATCC 50505)</name>
    <name type="common">Microsporidian parasite</name>
    <name type="synonym">Nosema corneum</name>
    <dbReference type="NCBI Taxonomy" id="993615"/>
    <lineage>
        <taxon>Eukaryota</taxon>
        <taxon>Fungi</taxon>
        <taxon>Fungi incertae sedis</taxon>
        <taxon>Microsporidia</taxon>
        <taxon>Nosematidae</taxon>
        <taxon>Vittaforma</taxon>
    </lineage>
</organism>
<dbReference type="EMBL" id="JH370131">
    <property type="protein sequence ID" value="ELA42639.1"/>
    <property type="molecule type" value="Genomic_DNA"/>
</dbReference>
<feature type="region of interest" description="Disordered" evidence="3">
    <location>
        <begin position="255"/>
        <end position="276"/>
    </location>
</feature>
<dbReference type="PANTHER" id="PTHR24366:SF96">
    <property type="entry name" value="LEUCINE RICH REPEAT CONTAINING 53"/>
    <property type="match status" value="1"/>
</dbReference>